<dbReference type="PANTHER" id="PTHR48107">
    <property type="entry name" value="NADPH-DEPENDENT ALDEHYDE REDUCTASE-LIKE PROTEIN, CHLOROPLASTIC-RELATED"/>
    <property type="match status" value="1"/>
</dbReference>
<evidence type="ECO:0000313" key="5">
    <source>
        <dbReference type="Proteomes" id="UP000242700"/>
    </source>
</evidence>
<feature type="region of interest" description="Disordered" evidence="3">
    <location>
        <begin position="1"/>
        <end position="40"/>
    </location>
</feature>
<name>A0A1G9DL26_9STAP</name>
<dbReference type="RefSeq" id="WP_092599493.1">
    <property type="nucleotide sequence ID" value="NZ_FNFI01000012.1"/>
</dbReference>
<evidence type="ECO:0000256" key="2">
    <source>
        <dbReference type="ARBA" id="ARBA00023002"/>
    </source>
</evidence>
<dbReference type="OrthoDB" id="9803333at2"/>
<protein>
    <recommendedName>
        <fullName evidence="6">Oxidoreductase YghA</fullName>
    </recommendedName>
</protein>
<dbReference type="SUPFAM" id="SSF51735">
    <property type="entry name" value="NAD(P)-binding Rossmann-fold domains"/>
    <property type="match status" value="1"/>
</dbReference>
<dbReference type="InterPro" id="IPR036291">
    <property type="entry name" value="NAD(P)-bd_dom_sf"/>
</dbReference>
<accession>A0A1G9DL26</accession>
<dbReference type="PANTHER" id="PTHR48107:SF16">
    <property type="entry name" value="NADPH-DEPENDENT ALDEHYDE REDUCTASE 1, CHLOROPLASTIC"/>
    <property type="match status" value="1"/>
</dbReference>
<dbReference type="GO" id="GO:0016614">
    <property type="term" value="F:oxidoreductase activity, acting on CH-OH group of donors"/>
    <property type="evidence" value="ECO:0007669"/>
    <property type="project" value="UniProtKB-ARBA"/>
</dbReference>
<evidence type="ECO:0000256" key="1">
    <source>
        <dbReference type="ARBA" id="ARBA00006484"/>
    </source>
</evidence>
<sequence length="299" mass="32275">MTSLNDPRDKFYTGQFDKQKQPYPGVQKEMTQTPDCGEETYKGTGRLSGRKALVTGGDSGIGRGAAIAYAKEGADVAINYMKDEQADAEEVKKVIEEAGQKAHLFPGDLRDETFARQLIHDAAEALGGLDTLVLNASMQQAVENFSDYTSKHLEDTYKINVVTPVMQMQEAEKIMPAGSSIIITTSIQSFAPSAHIADYAMTKAAQTNLIKSQAKHFMEKGIRLNGVAPGPIWTPLQISGGQLQDYLPEFGHDSYVGRAGQPVELAGTYVHLASEESSYTSGQVYGVTGGEPINCSVAK</sequence>
<dbReference type="AlphaFoldDB" id="A0A1G9DL26"/>
<dbReference type="Proteomes" id="UP000242700">
    <property type="component" value="Unassembled WGS sequence"/>
</dbReference>
<dbReference type="EMBL" id="FNFI01000012">
    <property type="protein sequence ID" value="SDK64510.1"/>
    <property type="molecule type" value="Genomic_DNA"/>
</dbReference>
<dbReference type="STRING" id="586411.SAMN05216187_11272"/>
<dbReference type="Gene3D" id="3.40.50.720">
    <property type="entry name" value="NAD(P)-binding Rossmann-like Domain"/>
    <property type="match status" value="1"/>
</dbReference>
<proteinExistence type="inferred from homology"/>
<dbReference type="FunFam" id="3.40.50.720:FF:000097">
    <property type="entry name" value="SDR family oxidoreductase"/>
    <property type="match status" value="1"/>
</dbReference>
<keyword evidence="2" id="KW-0560">Oxidoreductase</keyword>
<dbReference type="InterPro" id="IPR002347">
    <property type="entry name" value="SDR_fam"/>
</dbReference>
<organism evidence="4 5">
    <name type="scientific">Jeotgalicoccus aerolatus</name>
    <dbReference type="NCBI Taxonomy" id="709510"/>
    <lineage>
        <taxon>Bacteria</taxon>
        <taxon>Bacillati</taxon>
        <taxon>Bacillota</taxon>
        <taxon>Bacilli</taxon>
        <taxon>Bacillales</taxon>
        <taxon>Staphylococcaceae</taxon>
        <taxon>Jeotgalicoccus</taxon>
    </lineage>
</organism>
<comment type="similarity">
    <text evidence="1">Belongs to the short-chain dehydrogenases/reductases (SDR) family.</text>
</comment>
<evidence type="ECO:0000256" key="3">
    <source>
        <dbReference type="SAM" id="MobiDB-lite"/>
    </source>
</evidence>
<dbReference type="Pfam" id="PF13561">
    <property type="entry name" value="adh_short_C2"/>
    <property type="match status" value="1"/>
</dbReference>
<evidence type="ECO:0008006" key="6">
    <source>
        <dbReference type="Google" id="ProtNLM"/>
    </source>
</evidence>
<evidence type="ECO:0000313" key="4">
    <source>
        <dbReference type="EMBL" id="SDK64510.1"/>
    </source>
</evidence>
<reference evidence="5" key="1">
    <citation type="submission" date="2016-10" db="EMBL/GenBank/DDBJ databases">
        <authorList>
            <person name="Varghese N."/>
            <person name="Submissions S."/>
        </authorList>
    </citation>
    <scope>NUCLEOTIDE SEQUENCE [LARGE SCALE GENOMIC DNA]</scope>
    <source>
        <strain evidence="5">CGMCC 1.8911</strain>
    </source>
</reference>
<feature type="compositionally biased region" description="Basic and acidic residues" evidence="3">
    <location>
        <begin position="1"/>
        <end position="11"/>
    </location>
</feature>
<gene>
    <name evidence="4" type="ORF">SAMN05216187_11272</name>
</gene>
<dbReference type="PRINTS" id="PR00081">
    <property type="entry name" value="GDHRDH"/>
</dbReference>